<feature type="signal peptide" evidence="1">
    <location>
        <begin position="1"/>
        <end position="25"/>
    </location>
</feature>
<proteinExistence type="predicted"/>
<evidence type="ECO:0000256" key="1">
    <source>
        <dbReference type="SAM" id="SignalP"/>
    </source>
</evidence>
<dbReference type="AlphaFoldDB" id="A0A517I7Z0"/>
<feature type="chain" id="PRO_5021938815" evidence="1">
    <location>
        <begin position="26"/>
        <end position="162"/>
    </location>
</feature>
<evidence type="ECO:0000313" key="2">
    <source>
        <dbReference type="EMBL" id="QDS34998.1"/>
    </source>
</evidence>
<organism evidence="2 3">
    <name type="scientific">Brevibacillus brevis</name>
    <name type="common">Bacillus brevis</name>
    <dbReference type="NCBI Taxonomy" id="1393"/>
    <lineage>
        <taxon>Bacteria</taxon>
        <taxon>Bacillati</taxon>
        <taxon>Bacillota</taxon>
        <taxon>Bacilli</taxon>
        <taxon>Bacillales</taxon>
        <taxon>Paenibacillaceae</taxon>
        <taxon>Brevibacillus</taxon>
    </lineage>
</organism>
<reference evidence="2 3" key="1">
    <citation type="submission" date="2019-07" db="EMBL/GenBank/DDBJ databases">
        <title>Characterization of Brevibacillus brevis HK544, as a potential biocontrol agent.</title>
        <authorList>
            <person name="Kim H."/>
        </authorList>
    </citation>
    <scope>NUCLEOTIDE SEQUENCE [LARGE SCALE GENOMIC DNA]</scope>
    <source>
        <strain evidence="2 3">HK544</strain>
    </source>
</reference>
<accession>A0A517I7Z0</accession>
<dbReference type="RefSeq" id="WP_144616674.1">
    <property type="nucleotide sequence ID" value="NZ_CP042161.1"/>
</dbReference>
<sequence length="162" mass="18174">MMIKKVMTLGAVVSALTFGSQAVFANDISQTEKLGQEKARLQEGSVIGKEQQIKNVQQQSNENIFFRKLGLRNTDGWIAFEDYAKFTVNYYRIVEITINQSGQTANVEYVVTALGKEPKTFQLKGDTIGTQTFWLPPGTYHVNFRNHSSDPADVSVSVNQYL</sequence>
<dbReference type="EMBL" id="CP042161">
    <property type="protein sequence ID" value="QDS34998.1"/>
    <property type="molecule type" value="Genomic_DNA"/>
</dbReference>
<evidence type="ECO:0000313" key="3">
    <source>
        <dbReference type="Proteomes" id="UP000317713"/>
    </source>
</evidence>
<name>A0A517I7Z0_BREBE</name>
<keyword evidence="1" id="KW-0732">Signal</keyword>
<dbReference type="Proteomes" id="UP000317713">
    <property type="component" value="Chromosome"/>
</dbReference>
<protein>
    <submittedName>
        <fullName evidence="2">Uncharacterized protein</fullName>
    </submittedName>
</protein>
<gene>
    <name evidence="2" type="ORF">FPS98_13855</name>
</gene>